<dbReference type="AlphaFoldDB" id="A0A1S3T477"/>
<gene>
    <name evidence="4" type="primary">LOC106613548</name>
</gene>
<evidence type="ECO:0008006" key="5">
    <source>
        <dbReference type="Google" id="ProtNLM"/>
    </source>
</evidence>
<evidence type="ECO:0000313" key="3">
    <source>
        <dbReference type="Proteomes" id="UP001652741"/>
    </source>
</evidence>
<evidence type="ECO:0000256" key="1">
    <source>
        <dbReference type="SAM" id="MobiDB-lite"/>
    </source>
</evidence>
<sequence>MVLSDKSSKTSGPKKACRKWGLWPQSFPSPALCCACGLGIMLAGINITLVGAFTFKSFIPASNPSIVIGPLLLIVALSFFGACCVCSRRAPARDSRKAKGAESWGLMRMGAGATFEMETSEHTLQDTTAVQLSPINSPSSSHKSSNSTHRDTPALRACEDDPASRACELAISETYNIDVTPDDQVLTAEDQALTSEEQAMTSEDQALTSEDQALTSEDQALTSEDQALTSEDQAMTSEDQALTSEDQALTSEDQALTSEDQALTSDIEYKENIQMKAIHKPYPM</sequence>
<keyword evidence="2" id="KW-0812">Transmembrane</keyword>
<feature type="transmembrane region" description="Helical" evidence="2">
    <location>
        <begin position="67"/>
        <end position="87"/>
    </location>
</feature>
<dbReference type="GeneID" id="106613548"/>
<evidence type="ECO:0000256" key="2">
    <source>
        <dbReference type="SAM" id="Phobius"/>
    </source>
</evidence>
<reference evidence="4" key="1">
    <citation type="submission" date="2025-08" db="UniProtKB">
        <authorList>
            <consortium name="RefSeq"/>
        </authorList>
    </citation>
    <scope>IDENTIFICATION</scope>
</reference>
<accession>A0A1S3T477</accession>
<dbReference type="KEGG" id="sasa:106613548"/>
<dbReference type="RefSeq" id="XP_014071396.2">
    <property type="nucleotide sequence ID" value="XM_014215921.2"/>
</dbReference>
<organism evidence="3 4">
    <name type="scientific">Salmo salar</name>
    <name type="common">Atlantic salmon</name>
    <dbReference type="NCBI Taxonomy" id="8030"/>
    <lineage>
        <taxon>Eukaryota</taxon>
        <taxon>Metazoa</taxon>
        <taxon>Chordata</taxon>
        <taxon>Craniata</taxon>
        <taxon>Vertebrata</taxon>
        <taxon>Euteleostomi</taxon>
        <taxon>Actinopterygii</taxon>
        <taxon>Neopterygii</taxon>
        <taxon>Teleostei</taxon>
        <taxon>Protacanthopterygii</taxon>
        <taxon>Salmoniformes</taxon>
        <taxon>Salmonidae</taxon>
        <taxon>Salmoninae</taxon>
        <taxon>Salmo</taxon>
    </lineage>
</organism>
<feature type="region of interest" description="Disordered" evidence="1">
    <location>
        <begin position="132"/>
        <end position="155"/>
    </location>
</feature>
<feature type="transmembrane region" description="Helical" evidence="2">
    <location>
        <begin position="31"/>
        <end position="55"/>
    </location>
</feature>
<name>A0A1S3T477_SALSA</name>
<protein>
    <recommendedName>
        <fullName evidence="5">Transmembrane protein 275-like</fullName>
    </recommendedName>
</protein>
<keyword evidence="2" id="KW-1133">Transmembrane helix</keyword>
<keyword evidence="3" id="KW-1185">Reference proteome</keyword>
<feature type="compositionally biased region" description="Low complexity" evidence="1">
    <location>
        <begin position="133"/>
        <end position="147"/>
    </location>
</feature>
<proteinExistence type="predicted"/>
<keyword evidence="2" id="KW-0472">Membrane</keyword>
<evidence type="ECO:0000313" key="4">
    <source>
        <dbReference type="RefSeq" id="XP_014071396.2"/>
    </source>
</evidence>
<dbReference type="Proteomes" id="UP001652741">
    <property type="component" value="Chromosome ssa10"/>
</dbReference>
<feature type="region of interest" description="Disordered" evidence="1">
    <location>
        <begin position="195"/>
        <end position="262"/>
    </location>
</feature>